<dbReference type="InterPro" id="IPR017853">
    <property type="entry name" value="GH"/>
</dbReference>
<sequence length="630" mass="65955">MISNILCSALLAATIFSQNTKASTFDASASNNLALYWGQNSAGDQESLATYCEKGDANIIILSFLYEYPSTVGLNFADACSSTFADGVLDCTTIAADILTCQDLGVKILLSLGGSSGSYGFTGDDEATAFATTLWDYFGEGSGTDRPFGDSIVDGFDFDIENNSDTGYTALVTELRSIFASNGTKDYYISAAPQCPYPDAGVGDLLLNADVDFAFVQFYNNYCNLGTTNFNWDTWKDFAENDSYNKDIKIFLGLPGSSGAASSGYQSNLSVVEDAVATMSESSSFGGIMLWDASQAYDNTVDDESYAADMKSIVDNYESTTTSSSSATSTASTTSKTSSSSSTKQSTTTSSSTSTSSTKQSTTTSSSSSTSSTKQSTTTSSSSTSTISKSSTTSSESTYTPTESKTTTTLAPSTTTTSSAAASTTSTVESSSRSTTTLAPSTTTTSINWNEPLTTETITLPNGVVTTSHVWWLPETTTINTWEQPLTTETITLSNGAVTTTHIWWLPESTTTTASSIATSTASSASTTVAPTTATSQTSSSTSTQTASSTVTDAALASAIALNKEYESGLSSTCTNGDMACDAEGNFALCGADGKWSIFECSTGTTCFAYTQSDEVFIGCNWSYEKSTFE</sequence>
<dbReference type="Gene3D" id="3.20.20.80">
    <property type="entry name" value="Glycosidases"/>
    <property type="match status" value="1"/>
</dbReference>
<dbReference type="OrthoDB" id="6020543at2759"/>
<dbReference type="GO" id="GO:0006032">
    <property type="term" value="P:chitin catabolic process"/>
    <property type="evidence" value="ECO:0007669"/>
    <property type="project" value="UniProtKB-KW"/>
</dbReference>
<reference evidence="13" key="1">
    <citation type="journal article" date="2016" name="Proc. Natl. Acad. Sci. U.S.A.">
        <title>Comparative genomics of biotechnologically important yeasts.</title>
        <authorList>
            <person name="Riley R."/>
            <person name="Haridas S."/>
            <person name="Wolfe K.H."/>
            <person name="Lopes M.R."/>
            <person name="Hittinger C.T."/>
            <person name="Goeker M."/>
            <person name="Salamov A.A."/>
            <person name="Wisecaver J.H."/>
            <person name="Long T.M."/>
            <person name="Calvey C.H."/>
            <person name="Aerts A.L."/>
            <person name="Barry K.W."/>
            <person name="Choi C."/>
            <person name="Clum A."/>
            <person name="Coughlan A.Y."/>
            <person name="Deshpande S."/>
            <person name="Douglass A.P."/>
            <person name="Hanson S.J."/>
            <person name="Klenk H.-P."/>
            <person name="LaButti K.M."/>
            <person name="Lapidus A."/>
            <person name="Lindquist E.A."/>
            <person name="Lipzen A.M."/>
            <person name="Meier-Kolthoff J.P."/>
            <person name="Ohm R.A."/>
            <person name="Otillar R.P."/>
            <person name="Pangilinan J.L."/>
            <person name="Peng Y."/>
            <person name="Rokas A."/>
            <person name="Rosa C.A."/>
            <person name="Scheuner C."/>
            <person name="Sibirny A.A."/>
            <person name="Slot J.C."/>
            <person name="Stielow J.B."/>
            <person name="Sun H."/>
            <person name="Kurtzman C.P."/>
            <person name="Blackwell M."/>
            <person name="Grigoriev I.V."/>
            <person name="Jeffries T.W."/>
        </authorList>
    </citation>
    <scope>NUCLEOTIDE SEQUENCE [LARGE SCALE GENOMIC DNA]</scope>
    <source>
        <strain evidence="13">NRRL Y-1626</strain>
    </source>
</reference>
<evidence type="ECO:0000256" key="10">
    <source>
        <dbReference type="SAM" id="SignalP"/>
    </source>
</evidence>
<feature type="chain" id="PRO_5008598715" description="chitinase" evidence="10">
    <location>
        <begin position="23"/>
        <end position="630"/>
    </location>
</feature>
<dbReference type="GO" id="GO:0008061">
    <property type="term" value="F:chitin binding"/>
    <property type="evidence" value="ECO:0007669"/>
    <property type="project" value="UniProtKB-KW"/>
</dbReference>
<organism evidence="12 13">
    <name type="scientific">Hanseniaspora valbyensis NRRL Y-1626</name>
    <dbReference type="NCBI Taxonomy" id="766949"/>
    <lineage>
        <taxon>Eukaryota</taxon>
        <taxon>Fungi</taxon>
        <taxon>Dikarya</taxon>
        <taxon>Ascomycota</taxon>
        <taxon>Saccharomycotina</taxon>
        <taxon>Saccharomycetes</taxon>
        <taxon>Saccharomycodales</taxon>
        <taxon>Saccharomycodaceae</taxon>
        <taxon>Hanseniaspora</taxon>
    </lineage>
</organism>
<name>A0A1B7TEX8_9ASCO</name>
<dbReference type="EMBL" id="LXPE01000009">
    <property type="protein sequence ID" value="OBA27309.1"/>
    <property type="molecule type" value="Genomic_DNA"/>
</dbReference>
<evidence type="ECO:0000256" key="4">
    <source>
        <dbReference type="ARBA" id="ARBA00022801"/>
    </source>
</evidence>
<dbReference type="InterPro" id="IPR001579">
    <property type="entry name" value="Glyco_hydro_18_chit_AS"/>
</dbReference>
<evidence type="ECO:0000259" key="11">
    <source>
        <dbReference type="PROSITE" id="PS51910"/>
    </source>
</evidence>
<comment type="catalytic activity">
    <reaction evidence="1">
        <text>Random endo-hydrolysis of N-acetyl-beta-D-glucosaminide (1-&gt;4)-beta-linkages in chitin and chitodextrins.</text>
        <dbReference type="EC" id="3.2.1.14"/>
    </reaction>
</comment>
<accession>A0A1B7TEX8</accession>
<keyword evidence="7" id="KW-0326">Glycosidase</keyword>
<evidence type="ECO:0000313" key="12">
    <source>
        <dbReference type="EMBL" id="OBA27309.1"/>
    </source>
</evidence>
<feature type="region of interest" description="Disordered" evidence="9">
    <location>
        <begin position="526"/>
        <end position="545"/>
    </location>
</feature>
<evidence type="ECO:0000313" key="13">
    <source>
        <dbReference type="Proteomes" id="UP000092321"/>
    </source>
</evidence>
<evidence type="ECO:0000256" key="9">
    <source>
        <dbReference type="SAM" id="MobiDB-lite"/>
    </source>
</evidence>
<dbReference type="PANTHER" id="PTHR45708:SF49">
    <property type="entry name" value="ENDOCHITINASE"/>
    <property type="match status" value="1"/>
</dbReference>
<dbReference type="EC" id="3.2.1.14" evidence="2"/>
<dbReference type="GO" id="GO:0005576">
    <property type="term" value="C:extracellular region"/>
    <property type="evidence" value="ECO:0007669"/>
    <property type="project" value="TreeGrafter"/>
</dbReference>
<feature type="signal peptide" evidence="10">
    <location>
        <begin position="1"/>
        <end position="22"/>
    </location>
</feature>
<dbReference type="SUPFAM" id="SSF51445">
    <property type="entry name" value="(Trans)glycosidases"/>
    <property type="match status" value="1"/>
</dbReference>
<dbReference type="PROSITE" id="PS01095">
    <property type="entry name" value="GH18_1"/>
    <property type="match status" value="1"/>
</dbReference>
<evidence type="ECO:0000256" key="6">
    <source>
        <dbReference type="ARBA" id="ARBA00023277"/>
    </source>
</evidence>
<dbReference type="AlphaFoldDB" id="A0A1B7TEX8"/>
<gene>
    <name evidence="12" type="ORF">HANVADRAFT_1846</name>
</gene>
<keyword evidence="6" id="KW-0119">Carbohydrate metabolism</keyword>
<keyword evidence="3" id="KW-0147">Chitin-binding</keyword>
<evidence type="ECO:0000256" key="2">
    <source>
        <dbReference type="ARBA" id="ARBA00012729"/>
    </source>
</evidence>
<evidence type="ECO:0000256" key="5">
    <source>
        <dbReference type="ARBA" id="ARBA00023024"/>
    </source>
</evidence>
<protein>
    <recommendedName>
        <fullName evidence="2">chitinase</fullName>
        <ecNumber evidence="2">3.2.1.14</ecNumber>
    </recommendedName>
</protein>
<evidence type="ECO:0000256" key="8">
    <source>
        <dbReference type="ARBA" id="ARBA00023326"/>
    </source>
</evidence>
<proteinExistence type="predicted"/>
<dbReference type="CDD" id="cd02877">
    <property type="entry name" value="GH18_hevamine_XipI_class_III"/>
    <property type="match status" value="1"/>
</dbReference>
<dbReference type="GO" id="GO:0000272">
    <property type="term" value="P:polysaccharide catabolic process"/>
    <property type="evidence" value="ECO:0007669"/>
    <property type="project" value="UniProtKB-KW"/>
</dbReference>
<keyword evidence="4 12" id="KW-0378">Hydrolase</keyword>
<feature type="domain" description="GH18" evidence="11">
    <location>
        <begin position="31"/>
        <end position="317"/>
    </location>
</feature>
<evidence type="ECO:0000256" key="3">
    <source>
        <dbReference type="ARBA" id="ARBA00022669"/>
    </source>
</evidence>
<dbReference type="GO" id="GO:0008843">
    <property type="term" value="F:endochitinase activity"/>
    <property type="evidence" value="ECO:0007669"/>
    <property type="project" value="UniProtKB-EC"/>
</dbReference>
<evidence type="ECO:0000256" key="7">
    <source>
        <dbReference type="ARBA" id="ARBA00023295"/>
    </source>
</evidence>
<keyword evidence="10" id="KW-0732">Signal</keyword>
<evidence type="ECO:0000256" key="1">
    <source>
        <dbReference type="ARBA" id="ARBA00000822"/>
    </source>
</evidence>
<dbReference type="InterPro" id="IPR045321">
    <property type="entry name" value="Cts1-like"/>
</dbReference>
<dbReference type="InterPro" id="IPR001223">
    <property type="entry name" value="Glyco_hydro18_cat"/>
</dbReference>
<comment type="caution">
    <text evidence="12">The sequence shown here is derived from an EMBL/GenBank/DDBJ whole genome shotgun (WGS) entry which is preliminary data.</text>
</comment>
<dbReference type="PROSITE" id="PS51910">
    <property type="entry name" value="GH18_2"/>
    <property type="match status" value="1"/>
</dbReference>
<keyword evidence="8" id="KW-0624">Polysaccharide degradation</keyword>
<keyword evidence="5" id="KW-0146">Chitin degradation</keyword>
<dbReference type="InterPro" id="IPR050542">
    <property type="entry name" value="Glycosyl_Hydrlase18_Chitinase"/>
</dbReference>
<dbReference type="Proteomes" id="UP000092321">
    <property type="component" value="Unassembled WGS sequence"/>
</dbReference>
<dbReference type="PANTHER" id="PTHR45708">
    <property type="entry name" value="ENDOCHITINASE"/>
    <property type="match status" value="1"/>
</dbReference>
<keyword evidence="13" id="KW-1185">Reference proteome</keyword>
<feature type="region of interest" description="Disordered" evidence="9">
    <location>
        <begin position="319"/>
        <end position="450"/>
    </location>
</feature>
<feature type="compositionally biased region" description="Low complexity" evidence="9">
    <location>
        <begin position="319"/>
        <end position="446"/>
    </location>
</feature>